<proteinExistence type="predicted"/>
<sequence length="163" mass="17392">MLVTLPDIAAAEETFVTIQKVNGNRMLVVKDDVAGGGGRGRGMQGGAGGMADGQARGRRRRGGAATNTNALTVTVPTTAKITSAMRERRTFKFRVLGEIPGGLRSSVFQRMDEPLKARIVTKDNRITEVNVISGDTDINQSATSLSGQTILAVKPKRPPMKKK</sequence>
<reference evidence="2 3" key="1">
    <citation type="journal article" date="2013" name="Mar. Genomics">
        <title>Expression of sulfatases in Rhodopirellula baltica and the diversity of sulfatases in the genus Rhodopirellula.</title>
        <authorList>
            <person name="Wegner C.E."/>
            <person name="Richter-Heitmann T."/>
            <person name="Klindworth A."/>
            <person name="Klockow C."/>
            <person name="Richter M."/>
            <person name="Achstetter T."/>
            <person name="Glockner F.O."/>
            <person name="Harder J."/>
        </authorList>
    </citation>
    <scope>NUCLEOTIDE SEQUENCE [LARGE SCALE GENOMIC DNA]</scope>
    <source>
        <strain evidence="2 3">SM1</strain>
    </source>
</reference>
<evidence type="ECO:0000256" key="1">
    <source>
        <dbReference type="SAM" id="MobiDB-lite"/>
    </source>
</evidence>
<feature type="region of interest" description="Disordered" evidence="1">
    <location>
        <begin position="37"/>
        <end position="64"/>
    </location>
</feature>
<keyword evidence="3" id="KW-1185">Reference proteome</keyword>
<feature type="compositionally biased region" description="Gly residues" evidence="1">
    <location>
        <begin position="37"/>
        <end position="51"/>
    </location>
</feature>
<dbReference type="EMBL" id="ANOG01000763">
    <property type="protein sequence ID" value="EMI17703.1"/>
    <property type="molecule type" value="Genomic_DNA"/>
</dbReference>
<dbReference type="Proteomes" id="UP000011991">
    <property type="component" value="Unassembled WGS sequence"/>
</dbReference>
<gene>
    <name evidence="2" type="ORF">RMSM_05371</name>
</gene>
<evidence type="ECO:0000313" key="2">
    <source>
        <dbReference type="EMBL" id="EMI17703.1"/>
    </source>
</evidence>
<dbReference type="PATRIC" id="fig|1265738.3.peg.5381"/>
<name>M5RE05_9BACT</name>
<comment type="caution">
    <text evidence="2">The sequence shown here is derived from an EMBL/GenBank/DDBJ whole genome shotgun (WGS) entry which is preliminary data.</text>
</comment>
<dbReference type="AlphaFoldDB" id="M5RE05"/>
<protein>
    <submittedName>
        <fullName evidence="2">Uncharacterized protein</fullName>
    </submittedName>
</protein>
<organism evidence="2 3">
    <name type="scientific">Rhodopirellula maiorica SM1</name>
    <dbReference type="NCBI Taxonomy" id="1265738"/>
    <lineage>
        <taxon>Bacteria</taxon>
        <taxon>Pseudomonadati</taxon>
        <taxon>Planctomycetota</taxon>
        <taxon>Planctomycetia</taxon>
        <taxon>Pirellulales</taxon>
        <taxon>Pirellulaceae</taxon>
        <taxon>Novipirellula</taxon>
    </lineage>
</organism>
<evidence type="ECO:0000313" key="3">
    <source>
        <dbReference type="Proteomes" id="UP000011991"/>
    </source>
</evidence>
<accession>M5RE05</accession>